<dbReference type="RefSeq" id="WP_093260618.1">
    <property type="nucleotide sequence ID" value="NZ_JBFAXT010000008.1"/>
</dbReference>
<feature type="compositionally biased region" description="Basic and acidic residues" evidence="1">
    <location>
        <begin position="59"/>
        <end position="74"/>
    </location>
</feature>
<keyword evidence="2" id="KW-0472">Membrane</keyword>
<dbReference type="AlphaFoldDB" id="A0A1H2RY37"/>
<proteinExistence type="predicted"/>
<feature type="compositionally biased region" description="Basic and acidic residues" evidence="1">
    <location>
        <begin position="1"/>
        <end position="14"/>
    </location>
</feature>
<feature type="region of interest" description="Disordered" evidence="1">
    <location>
        <begin position="1"/>
        <end position="75"/>
    </location>
</feature>
<name>A0A1H2RY37_9PSEU</name>
<feature type="compositionally biased region" description="Low complexity" evidence="1">
    <location>
        <begin position="189"/>
        <end position="199"/>
    </location>
</feature>
<evidence type="ECO:0000256" key="2">
    <source>
        <dbReference type="SAM" id="Phobius"/>
    </source>
</evidence>
<feature type="transmembrane region" description="Helical" evidence="2">
    <location>
        <begin position="90"/>
        <end position="110"/>
    </location>
</feature>
<dbReference type="OrthoDB" id="3575975at2"/>
<accession>A0A1H2RY37</accession>
<feature type="compositionally biased region" description="Polar residues" evidence="1">
    <location>
        <begin position="200"/>
        <end position="215"/>
    </location>
</feature>
<keyword evidence="2" id="KW-1133">Transmembrane helix</keyword>
<dbReference type="Proteomes" id="UP000199529">
    <property type="component" value="Unassembled WGS sequence"/>
</dbReference>
<feature type="region of interest" description="Disordered" evidence="1">
    <location>
        <begin position="189"/>
        <end position="232"/>
    </location>
</feature>
<sequence>MTEDGKPVADDDRQQWGGGNPPGNPEQPAQPESPESAGRGRIRYQDENTTPREPTLAEQRARIAAEKRREEQHSAELAAAEAKTKRRRRIMIGGGATVGVVALVAAMYSASEISNEANASQEYCATDQSGQPGVRDQDQFCNEQYVSSHGGYHSGGMFFMPIFLPGTTIPSGQHTSYRYAYTPAGVSAPPVGSPASGSSFTKPSGSTIKDSSGKTIQRGGFGINNKSGSSGS</sequence>
<protein>
    <recommendedName>
        <fullName evidence="5">Tat pathway signal protein</fullName>
    </recommendedName>
</protein>
<evidence type="ECO:0008006" key="5">
    <source>
        <dbReference type="Google" id="ProtNLM"/>
    </source>
</evidence>
<gene>
    <name evidence="3" type="ORF">SAMN05216215_100246</name>
</gene>
<feature type="compositionally biased region" description="Low complexity" evidence="1">
    <location>
        <begin position="26"/>
        <end position="37"/>
    </location>
</feature>
<dbReference type="STRING" id="418495.SAMN05216215_100246"/>
<organism evidence="3 4">
    <name type="scientific">Saccharopolyspora shandongensis</name>
    <dbReference type="NCBI Taxonomy" id="418495"/>
    <lineage>
        <taxon>Bacteria</taxon>
        <taxon>Bacillati</taxon>
        <taxon>Actinomycetota</taxon>
        <taxon>Actinomycetes</taxon>
        <taxon>Pseudonocardiales</taxon>
        <taxon>Pseudonocardiaceae</taxon>
        <taxon>Saccharopolyspora</taxon>
    </lineage>
</organism>
<keyword evidence="4" id="KW-1185">Reference proteome</keyword>
<evidence type="ECO:0000313" key="3">
    <source>
        <dbReference type="EMBL" id="SDW24207.1"/>
    </source>
</evidence>
<evidence type="ECO:0000313" key="4">
    <source>
        <dbReference type="Proteomes" id="UP000199529"/>
    </source>
</evidence>
<keyword evidence="2" id="KW-0812">Transmembrane</keyword>
<dbReference type="EMBL" id="FNOK01000002">
    <property type="protein sequence ID" value="SDW24207.1"/>
    <property type="molecule type" value="Genomic_DNA"/>
</dbReference>
<evidence type="ECO:0000256" key="1">
    <source>
        <dbReference type="SAM" id="MobiDB-lite"/>
    </source>
</evidence>
<reference evidence="4" key="1">
    <citation type="submission" date="2016-10" db="EMBL/GenBank/DDBJ databases">
        <authorList>
            <person name="Varghese N."/>
            <person name="Submissions S."/>
        </authorList>
    </citation>
    <scope>NUCLEOTIDE SEQUENCE [LARGE SCALE GENOMIC DNA]</scope>
    <source>
        <strain evidence="4">CGMCC 4.3530</strain>
    </source>
</reference>